<dbReference type="EMBL" id="VSWC01000002">
    <property type="protein sequence ID" value="KAA1117718.1"/>
    <property type="molecule type" value="Genomic_DNA"/>
</dbReference>
<dbReference type="SUPFAM" id="SSF55961">
    <property type="entry name" value="Bet v1-like"/>
    <property type="match status" value="1"/>
</dbReference>
<keyword evidence="1" id="KW-0812">Transmembrane</keyword>
<reference evidence="4 5" key="1">
    <citation type="submission" date="2019-05" db="EMBL/GenBank/DDBJ databases">
        <title>Emergence of the Ug99 lineage of the wheat stem rust pathogen through somatic hybridization.</title>
        <authorList>
            <person name="Li F."/>
            <person name="Upadhyaya N.M."/>
            <person name="Sperschneider J."/>
            <person name="Matny O."/>
            <person name="Nguyen-Phuc H."/>
            <person name="Mago R."/>
            <person name="Raley C."/>
            <person name="Miller M.E."/>
            <person name="Silverstein K.A.T."/>
            <person name="Henningsen E."/>
            <person name="Hirsch C.D."/>
            <person name="Visser B."/>
            <person name="Pretorius Z.A."/>
            <person name="Steffenson B.J."/>
            <person name="Schwessinger B."/>
            <person name="Dodds P.N."/>
            <person name="Figueroa M."/>
        </authorList>
    </citation>
    <scope>NUCLEOTIDE SEQUENCE [LARGE SCALE GENOMIC DNA]</scope>
    <source>
        <strain evidence="2">21-0</strain>
        <strain evidence="3 5">Ug99</strain>
    </source>
</reference>
<keyword evidence="1" id="KW-0472">Membrane</keyword>
<dbReference type="EMBL" id="VDEP01000004">
    <property type="protein sequence ID" value="KAA1138056.1"/>
    <property type="molecule type" value="Genomic_DNA"/>
</dbReference>
<dbReference type="AlphaFoldDB" id="A0A5B0QWT1"/>
<proteinExistence type="predicted"/>
<dbReference type="Proteomes" id="UP000324748">
    <property type="component" value="Unassembled WGS sequence"/>
</dbReference>
<evidence type="ECO:0000313" key="5">
    <source>
        <dbReference type="Proteomes" id="UP000325313"/>
    </source>
</evidence>
<dbReference type="Proteomes" id="UP000325313">
    <property type="component" value="Unassembled WGS sequence"/>
</dbReference>
<dbReference type="Gene3D" id="3.30.530.20">
    <property type="match status" value="1"/>
</dbReference>
<sequence>MANNELVQHRQTSNRHLLFLLSLSLLPIYTFTRSRWIPRLGLDQIHLVLLQLIFTYFFSQRFSSKSASRSTNALEEDNILVEGEEEVEGKKKKKKIDTSDCTTVGIAKSLRELVDRPSDWTNVFPTPGIEILRHRTISSLYAVRTEFEEDHSLTMEQLIRCIRESKQWEWDRMCECGEDLGDGVTWVRLKGFWPIKPKELVMRSCMFRLPGPDNGSRSVEDPSSKPPIRILAASSSTTHPLKKSTLEIKFAGYLIEQLSSSSGLRVTQIVDLSGFGALPTFVIKAIVCKFVPSSLRKLVGLAQRLPPLPPPTSPITEGSGPSWMPPLLMNESKIGGPSVGSKPSTESQRLKLEIDQLKKIINDLQNQKDKNKSPFLVRPAWIDKFNHLSLASVVGTSMAICLSFAIKKRLANRREKKDLLYLVNDWAPDDLVFLLEFLSRKRE</sequence>
<protein>
    <recommendedName>
        <fullName evidence="6">START domain-containing protein</fullName>
    </recommendedName>
</protein>
<feature type="transmembrane region" description="Helical" evidence="1">
    <location>
        <begin position="388"/>
        <end position="406"/>
    </location>
</feature>
<comment type="caution">
    <text evidence="2">The sequence shown here is derived from an EMBL/GenBank/DDBJ whole genome shotgun (WGS) entry which is preliminary data.</text>
</comment>
<dbReference type="InterPro" id="IPR023393">
    <property type="entry name" value="START-like_dom_sf"/>
</dbReference>
<gene>
    <name evidence="2" type="ORF">PGT21_021170</name>
    <name evidence="3" type="ORF">PGTUg99_026763</name>
</gene>
<keyword evidence="1" id="KW-1133">Transmembrane helix</keyword>
<feature type="transmembrane region" description="Helical" evidence="1">
    <location>
        <begin position="16"/>
        <end position="32"/>
    </location>
</feature>
<evidence type="ECO:0000313" key="2">
    <source>
        <dbReference type="EMBL" id="KAA1117718.1"/>
    </source>
</evidence>
<evidence type="ECO:0000313" key="4">
    <source>
        <dbReference type="Proteomes" id="UP000324748"/>
    </source>
</evidence>
<accession>A0A5B0QWT1</accession>
<dbReference type="OrthoDB" id="2500392at2759"/>
<name>A0A5B0QWT1_PUCGR</name>
<evidence type="ECO:0000313" key="3">
    <source>
        <dbReference type="EMBL" id="KAA1138056.1"/>
    </source>
</evidence>
<organism evidence="2 4">
    <name type="scientific">Puccinia graminis f. sp. tritici</name>
    <dbReference type="NCBI Taxonomy" id="56615"/>
    <lineage>
        <taxon>Eukaryota</taxon>
        <taxon>Fungi</taxon>
        <taxon>Dikarya</taxon>
        <taxon>Basidiomycota</taxon>
        <taxon>Pucciniomycotina</taxon>
        <taxon>Pucciniomycetes</taxon>
        <taxon>Pucciniales</taxon>
        <taxon>Pucciniaceae</taxon>
        <taxon>Puccinia</taxon>
    </lineage>
</organism>
<evidence type="ECO:0000256" key="1">
    <source>
        <dbReference type="SAM" id="Phobius"/>
    </source>
</evidence>
<keyword evidence="4" id="KW-1185">Reference proteome</keyword>
<evidence type="ECO:0008006" key="6">
    <source>
        <dbReference type="Google" id="ProtNLM"/>
    </source>
</evidence>